<gene>
    <name evidence="7" type="primary">lptG</name>
    <name evidence="7" type="ORF">V6E02_12645</name>
</gene>
<dbReference type="InterPro" id="IPR005495">
    <property type="entry name" value="LptG/LptF_permease"/>
</dbReference>
<evidence type="ECO:0000256" key="3">
    <source>
        <dbReference type="ARBA" id="ARBA00022692"/>
    </source>
</evidence>
<dbReference type="RefSeq" id="WP_347309165.1">
    <property type="nucleotide sequence ID" value="NZ_JBAJEX010000018.1"/>
</dbReference>
<dbReference type="EMBL" id="JBAJEX010000018">
    <property type="protein sequence ID" value="MEO1768053.1"/>
    <property type="molecule type" value="Genomic_DNA"/>
</dbReference>
<sequence length="357" mass="39686">MKILDRYLAHAILGGTALVFSALVVLFAFFDLIHELSNLGKGNYGLLQILAYVLLTVPGHVYELLPIAVLIGALYALAQLAHQSELTVMRVSGFSVFRIGLSGLRVGLLFVLLGFVVGEFVVPAAERTAAQLRTHAMNAVVAQEFRSGLWTKDGSSFVNVREVLPDSTLMGVRIYEFDSAHNLRTISYAQEGRYIADSSWRLTNVEQTHFEAGGVRVTHLPQAYWSSALNPDMLSVLLVVPEQMSAWNLYSYVRHLQENKQRTARYEIALFSKFVYPLAILVMVLLAVPFALHQPRAGGVGGRVFGGIMLGLSFHLLNRVFANLGLLQDWPPLFAALFPTLFFLGLAFVLMAWMERR</sequence>
<feature type="transmembrane region" description="Helical" evidence="6">
    <location>
        <begin position="49"/>
        <end position="78"/>
    </location>
</feature>
<dbReference type="NCBIfam" id="TIGR04408">
    <property type="entry name" value="LptG_lptG"/>
    <property type="match status" value="1"/>
</dbReference>
<name>A0ABV0EHD9_9BURK</name>
<dbReference type="Proteomes" id="UP001482231">
    <property type="component" value="Unassembled WGS sequence"/>
</dbReference>
<feature type="transmembrane region" description="Helical" evidence="6">
    <location>
        <begin position="99"/>
        <end position="122"/>
    </location>
</feature>
<protein>
    <submittedName>
        <fullName evidence="7">LPS export ABC transporter permease LptG</fullName>
    </submittedName>
</protein>
<proteinExistence type="predicted"/>
<evidence type="ECO:0000256" key="4">
    <source>
        <dbReference type="ARBA" id="ARBA00022989"/>
    </source>
</evidence>
<evidence type="ECO:0000313" key="8">
    <source>
        <dbReference type="Proteomes" id="UP001482231"/>
    </source>
</evidence>
<comment type="subcellular location">
    <subcellularLocation>
        <location evidence="1">Cell membrane</location>
        <topology evidence="1">Multi-pass membrane protein</topology>
    </subcellularLocation>
</comment>
<keyword evidence="8" id="KW-1185">Reference proteome</keyword>
<organism evidence="7 8">
    <name type="scientific">Thiobacter aerophilum</name>
    <dbReference type="NCBI Taxonomy" id="3121275"/>
    <lineage>
        <taxon>Bacteria</taxon>
        <taxon>Pseudomonadati</taxon>
        <taxon>Pseudomonadota</taxon>
        <taxon>Betaproteobacteria</taxon>
        <taxon>Burkholderiales</taxon>
        <taxon>Thiobacteraceae</taxon>
        <taxon>Thiobacter</taxon>
    </lineage>
</organism>
<evidence type="ECO:0000256" key="2">
    <source>
        <dbReference type="ARBA" id="ARBA00022475"/>
    </source>
</evidence>
<dbReference type="InterPro" id="IPR030923">
    <property type="entry name" value="LptG"/>
</dbReference>
<dbReference type="PANTHER" id="PTHR33529:SF2">
    <property type="entry name" value="LIPOPOLYSACCHARIDE EXPORT SYSTEM PERMEASE PROTEIN LPTG"/>
    <property type="match status" value="1"/>
</dbReference>
<comment type="caution">
    <text evidence="7">The sequence shown here is derived from an EMBL/GenBank/DDBJ whole genome shotgun (WGS) entry which is preliminary data.</text>
</comment>
<feature type="transmembrane region" description="Helical" evidence="6">
    <location>
        <begin position="274"/>
        <end position="292"/>
    </location>
</feature>
<keyword evidence="5 6" id="KW-0472">Membrane</keyword>
<evidence type="ECO:0000256" key="1">
    <source>
        <dbReference type="ARBA" id="ARBA00004651"/>
    </source>
</evidence>
<evidence type="ECO:0000256" key="5">
    <source>
        <dbReference type="ARBA" id="ARBA00023136"/>
    </source>
</evidence>
<keyword evidence="4 6" id="KW-1133">Transmembrane helix</keyword>
<accession>A0ABV0EHD9</accession>
<dbReference type="PANTHER" id="PTHR33529">
    <property type="entry name" value="SLR0882 PROTEIN-RELATED"/>
    <property type="match status" value="1"/>
</dbReference>
<keyword evidence="2" id="KW-1003">Cell membrane</keyword>
<feature type="transmembrane region" description="Helical" evidence="6">
    <location>
        <begin position="333"/>
        <end position="354"/>
    </location>
</feature>
<evidence type="ECO:0000313" key="7">
    <source>
        <dbReference type="EMBL" id="MEO1768053.1"/>
    </source>
</evidence>
<evidence type="ECO:0000256" key="6">
    <source>
        <dbReference type="SAM" id="Phobius"/>
    </source>
</evidence>
<keyword evidence="3 6" id="KW-0812">Transmembrane</keyword>
<reference evidence="7 8" key="1">
    <citation type="submission" date="2024-02" db="EMBL/GenBank/DDBJ databases">
        <title>New thermophilic sulfur-oxidizing bacteria from a hot springs of the Uzon caldera (Kamchatka, Russia).</title>
        <authorList>
            <person name="Dukat A.M."/>
            <person name="Elcheninov A.G."/>
            <person name="Frolov E.N."/>
        </authorList>
    </citation>
    <scope>NUCLEOTIDE SEQUENCE [LARGE SCALE GENOMIC DNA]</scope>
    <source>
        <strain evidence="7 8">AK1</strain>
    </source>
</reference>
<feature type="transmembrane region" description="Helical" evidence="6">
    <location>
        <begin position="7"/>
        <end position="29"/>
    </location>
</feature>
<dbReference type="Pfam" id="PF03739">
    <property type="entry name" value="LptF_LptG"/>
    <property type="match status" value="1"/>
</dbReference>